<dbReference type="KEGG" id="mri:Mal4_01800"/>
<evidence type="ECO:0000256" key="5">
    <source>
        <dbReference type="PIRSR" id="PIRSR038994-1"/>
    </source>
</evidence>
<feature type="binding site" evidence="6">
    <location>
        <position position="247"/>
    </location>
    <ligand>
        <name>substrate</name>
    </ligand>
</feature>
<dbReference type="GO" id="GO:0008448">
    <property type="term" value="F:N-acetylglucosamine-6-phosphate deacetylase activity"/>
    <property type="evidence" value="ECO:0007669"/>
    <property type="project" value="UniProtKB-EC"/>
</dbReference>
<reference evidence="9 10" key="1">
    <citation type="submission" date="2019-02" db="EMBL/GenBank/DDBJ databases">
        <title>Deep-cultivation of Planctomycetes and their phenomic and genomic characterization uncovers novel biology.</title>
        <authorList>
            <person name="Wiegand S."/>
            <person name="Jogler M."/>
            <person name="Boedeker C."/>
            <person name="Pinto D."/>
            <person name="Vollmers J."/>
            <person name="Rivas-Marin E."/>
            <person name="Kohn T."/>
            <person name="Peeters S.H."/>
            <person name="Heuer A."/>
            <person name="Rast P."/>
            <person name="Oberbeckmann S."/>
            <person name="Bunk B."/>
            <person name="Jeske O."/>
            <person name="Meyerdierks A."/>
            <person name="Storesund J.E."/>
            <person name="Kallscheuer N."/>
            <person name="Luecker S."/>
            <person name="Lage O.M."/>
            <person name="Pohl T."/>
            <person name="Merkel B.J."/>
            <person name="Hornburger P."/>
            <person name="Mueller R.-W."/>
            <person name="Bruemmer F."/>
            <person name="Labrenz M."/>
            <person name="Spormann A.M."/>
            <person name="Op den Camp H."/>
            <person name="Overmann J."/>
            <person name="Amann R."/>
            <person name="Jetten M.S.M."/>
            <person name="Mascher T."/>
            <person name="Medema M.H."/>
            <person name="Devos D.P."/>
            <person name="Kaster A.-K."/>
            <person name="Ovreas L."/>
            <person name="Rohde M."/>
            <person name="Galperin M.Y."/>
            <person name="Jogler C."/>
        </authorList>
    </citation>
    <scope>NUCLEOTIDE SEQUENCE [LARGE SCALE GENOMIC DNA]</scope>
    <source>
        <strain evidence="9 10">Mal4</strain>
    </source>
</reference>
<feature type="binding site" evidence="6">
    <location>
        <begin position="306"/>
        <end position="308"/>
    </location>
    <ligand>
        <name>substrate</name>
    </ligand>
</feature>
<evidence type="ECO:0000313" key="10">
    <source>
        <dbReference type="Proteomes" id="UP000320496"/>
    </source>
</evidence>
<dbReference type="PIRSF" id="PIRSF038994">
    <property type="entry name" value="NagA"/>
    <property type="match status" value="1"/>
</dbReference>
<organism evidence="9 10">
    <name type="scientific">Maioricimonas rarisocia</name>
    <dbReference type="NCBI Taxonomy" id="2528026"/>
    <lineage>
        <taxon>Bacteria</taxon>
        <taxon>Pseudomonadati</taxon>
        <taxon>Planctomycetota</taxon>
        <taxon>Planctomycetia</taxon>
        <taxon>Planctomycetales</taxon>
        <taxon>Planctomycetaceae</taxon>
        <taxon>Maioricimonas</taxon>
    </lineage>
</organism>
<dbReference type="Gene3D" id="3.20.20.140">
    <property type="entry name" value="Metal-dependent hydrolases"/>
    <property type="match status" value="1"/>
</dbReference>
<dbReference type="EMBL" id="CP036275">
    <property type="protein sequence ID" value="QDU35898.1"/>
    <property type="molecule type" value="Genomic_DNA"/>
</dbReference>
<evidence type="ECO:0000313" key="9">
    <source>
        <dbReference type="EMBL" id="QDU35898.1"/>
    </source>
</evidence>
<dbReference type="PANTHER" id="PTHR11113:SF14">
    <property type="entry name" value="N-ACETYLGLUCOSAMINE-6-PHOSPHATE DEACETYLASE"/>
    <property type="match status" value="1"/>
</dbReference>
<dbReference type="SUPFAM" id="SSF51556">
    <property type="entry name" value="Metallo-dependent hydrolases"/>
    <property type="match status" value="1"/>
</dbReference>
<dbReference type="AlphaFoldDB" id="A0A517Z090"/>
<keyword evidence="10" id="KW-1185">Reference proteome</keyword>
<feature type="binding site" evidence="6">
    <location>
        <begin position="215"/>
        <end position="216"/>
    </location>
    <ligand>
        <name>substrate</name>
    </ligand>
</feature>
<feature type="active site" description="Proton donor/acceptor" evidence="5">
    <location>
        <position position="270"/>
    </location>
</feature>
<gene>
    <name evidence="9" type="primary">nagA_1</name>
    <name evidence="9" type="ORF">Mal4_01800</name>
</gene>
<name>A0A517Z090_9PLAN</name>
<feature type="binding site" evidence="6">
    <location>
        <position position="223"/>
    </location>
    <ligand>
        <name>substrate</name>
    </ligand>
</feature>
<keyword evidence="4" id="KW-0119">Carbohydrate metabolism</keyword>
<dbReference type="EC" id="3.5.1.25" evidence="9"/>
<keyword evidence="2 7" id="KW-0479">Metal-binding</keyword>
<dbReference type="RefSeq" id="WP_145366606.1">
    <property type="nucleotide sequence ID" value="NZ_CP036275.1"/>
</dbReference>
<keyword evidence="3 4" id="KW-0378">Hydrolase</keyword>
<sequence length="390" mass="41308">MTSFAARRYDTGEPVRISLEGEQIAAVEPMGPLEDLEPLPYVAPGFFDLQINGHGGVWFSDESLTSDAVLEVLAAHFRFGVTRLCPTLITNSFEAIHDGLTAIRQACEREKWSDQMVAGCHIEGPYIAAEDGPRGAHPLEHVRGCDWSEFEKWQKASGGRVRLVTLAAEADGAEDFIRQAVASGVTVAIGHTAATTEQITAAVDAGARLSTHLGNGAHGTMRRHPNYIWDQLGEPRLTASIITDGHHLPPSVVRSIIFAKGTSGIVLTCDASGLAGCAPGEYDYHGGRFEVLADGPIVVAGQRQYLAGSGQLTDTCVSNAVTMAGLTLGQACDMAALNPCRLLGIPVVTLTRGSRADLILFRYGGSGTRLQVTAAMLAGALRFGELPGTC</sequence>
<dbReference type="PANTHER" id="PTHR11113">
    <property type="entry name" value="N-ACETYLGLUCOSAMINE-6-PHOSPHATE DEACETYLASE"/>
    <property type="match status" value="1"/>
</dbReference>
<feature type="binding site" evidence="7">
    <location>
        <position position="123"/>
    </location>
    <ligand>
        <name>Zn(2+)</name>
        <dbReference type="ChEBI" id="CHEBI:29105"/>
    </ligand>
</feature>
<dbReference type="InterPro" id="IPR006680">
    <property type="entry name" value="Amidohydro-rel"/>
</dbReference>
<dbReference type="InterPro" id="IPR032466">
    <property type="entry name" value="Metal_Hydrolase"/>
</dbReference>
<feature type="binding site" evidence="6">
    <location>
        <position position="136"/>
    </location>
    <ligand>
        <name>substrate</name>
    </ligand>
</feature>
<dbReference type="GO" id="GO:0006046">
    <property type="term" value="P:N-acetylglucosamine catabolic process"/>
    <property type="evidence" value="ECO:0007669"/>
    <property type="project" value="TreeGrafter"/>
</dbReference>
<dbReference type="Pfam" id="PF01979">
    <property type="entry name" value="Amidohydro_1"/>
    <property type="match status" value="1"/>
</dbReference>
<proteinExistence type="inferred from homology"/>
<evidence type="ECO:0000256" key="2">
    <source>
        <dbReference type="ARBA" id="ARBA00022723"/>
    </source>
</evidence>
<evidence type="ECO:0000256" key="6">
    <source>
        <dbReference type="PIRSR" id="PIRSR038994-2"/>
    </source>
</evidence>
<evidence type="ECO:0000256" key="7">
    <source>
        <dbReference type="PIRSR" id="PIRSR038994-3"/>
    </source>
</evidence>
<dbReference type="OrthoDB" id="9776488at2"/>
<protein>
    <submittedName>
        <fullName evidence="9">N-acetylglucosamine-6-phosphate deacetylase</fullName>
        <ecNumber evidence="9">3.5.1.25</ecNumber>
    </submittedName>
</protein>
<evidence type="ECO:0000256" key="1">
    <source>
        <dbReference type="ARBA" id="ARBA00010716"/>
    </source>
</evidence>
<evidence type="ECO:0000259" key="8">
    <source>
        <dbReference type="Pfam" id="PF01979"/>
    </source>
</evidence>
<comment type="cofactor">
    <cofactor evidence="7">
        <name>a divalent metal cation</name>
        <dbReference type="ChEBI" id="CHEBI:60240"/>
    </cofactor>
    <text evidence="7">Binds 1 divalent metal cation per subunit.</text>
</comment>
<accession>A0A517Z090</accession>
<feature type="domain" description="Amidohydrolase-related" evidence="8">
    <location>
        <begin position="41"/>
        <end position="362"/>
    </location>
</feature>
<dbReference type="GO" id="GO:0046872">
    <property type="term" value="F:metal ion binding"/>
    <property type="evidence" value="ECO:0007669"/>
    <property type="project" value="UniProtKB-KW"/>
</dbReference>
<feature type="binding site" evidence="7">
    <location>
        <position position="212"/>
    </location>
    <ligand>
        <name>Zn(2+)</name>
        <dbReference type="ChEBI" id="CHEBI:29105"/>
    </ligand>
</feature>
<dbReference type="Proteomes" id="UP000320496">
    <property type="component" value="Chromosome"/>
</dbReference>
<evidence type="ECO:0000256" key="4">
    <source>
        <dbReference type="PIRNR" id="PIRNR038994"/>
    </source>
</evidence>
<dbReference type="InterPro" id="IPR003764">
    <property type="entry name" value="GlcNAc_6-P_deAcase"/>
</dbReference>
<feature type="binding site" evidence="7">
    <location>
        <position position="191"/>
    </location>
    <ligand>
        <name>Zn(2+)</name>
        <dbReference type="ChEBI" id="CHEBI:29105"/>
    </ligand>
</feature>
<comment type="similarity">
    <text evidence="1 4">Belongs to the metallo-dependent hydrolases superfamily. NagA family.</text>
</comment>
<evidence type="ECO:0000256" key="3">
    <source>
        <dbReference type="ARBA" id="ARBA00022801"/>
    </source>
</evidence>